<dbReference type="EMBL" id="OV170230">
    <property type="protein sequence ID" value="CAH0715407.1"/>
    <property type="molecule type" value="Genomic_DNA"/>
</dbReference>
<organism evidence="2 3">
    <name type="scientific">Brenthis ino</name>
    <name type="common">lesser marbled fritillary</name>
    <dbReference type="NCBI Taxonomy" id="405034"/>
    <lineage>
        <taxon>Eukaryota</taxon>
        <taxon>Metazoa</taxon>
        <taxon>Ecdysozoa</taxon>
        <taxon>Arthropoda</taxon>
        <taxon>Hexapoda</taxon>
        <taxon>Insecta</taxon>
        <taxon>Pterygota</taxon>
        <taxon>Neoptera</taxon>
        <taxon>Endopterygota</taxon>
        <taxon>Lepidoptera</taxon>
        <taxon>Glossata</taxon>
        <taxon>Ditrysia</taxon>
        <taxon>Papilionoidea</taxon>
        <taxon>Nymphalidae</taxon>
        <taxon>Heliconiinae</taxon>
        <taxon>Argynnini</taxon>
        <taxon>Brenthis</taxon>
    </lineage>
</organism>
<name>A0A8J9VPD0_9NEOP</name>
<evidence type="ECO:0000313" key="3">
    <source>
        <dbReference type="Proteomes" id="UP000838878"/>
    </source>
</evidence>
<protein>
    <recommendedName>
        <fullName evidence="4">Sec1 family domain-containing protein 2</fullName>
    </recommendedName>
</protein>
<dbReference type="Gene3D" id="3.40.50.1910">
    <property type="match status" value="1"/>
</dbReference>
<dbReference type="Proteomes" id="UP000838878">
    <property type="component" value="Chromosome 10"/>
</dbReference>
<comment type="similarity">
    <text evidence="1">Belongs to the STXBP/unc-18/SEC1 family.</text>
</comment>
<dbReference type="OrthoDB" id="549905at2759"/>
<dbReference type="InterPro" id="IPR036045">
    <property type="entry name" value="Sec1-like_sf"/>
</dbReference>
<gene>
    <name evidence="2" type="ORF">BINO364_LOCUS2335</name>
</gene>
<dbReference type="AlphaFoldDB" id="A0A8J9VPD0"/>
<proteinExistence type="inferred from homology"/>
<dbReference type="SUPFAM" id="SSF56815">
    <property type="entry name" value="Sec1/munc18-like (SM) proteins"/>
    <property type="match status" value="1"/>
</dbReference>
<keyword evidence="3" id="KW-1185">Reference proteome</keyword>
<evidence type="ECO:0000256" key="1">
    <source>
        <dbReference type="ARBA" id="ARBA00009884"/>
    </source>
</evidence>
<dbReference type="Gene3D" id="1.25.40.60">
    <property type="match status" value="1"/>
</dbReference>
<dbReference type="InterPro" id="IPR027482">
    <property type="entry name" value="Sec1-like_dom2"/>
</dbReference>
<dbReference type="PANTHER" id="PTHR11679">
    <property type="entry name" value="VESICLE PROTEIN SORTING-ASSOCIATED"/>
    <property type="match status" value="1"/>
</dbReference>
<sequence>MTTSVKEFSKAWWAEVYNRIIGAVVFLDDVSAECLHWDGGLFNLLDGGAVAVKSLSPFEFSKKEHRKAVFITQTTSTQLQTIREIIKNSDFTHCILISCVSWDIVYLELNESRDVSDVVSSGKAPVEATKQLENMLLEWIGKKQCAVEVVYSPLFTVSPTNIIFLTPPYAKIYPKYDGKLIPDTPSIDLYTLSNKERSLVRRLASGLNSMLDSMNMKEDIYYMGAFSSLIAGVLENSPVCVSRRKNCSNPVSLIIVDRTLDLCGVTSHAMESVLDKMMAVLPRFPGHSNDVAVDMSPLCEANVIAHPEDVQLSPGCLYHANDDSCAQTYDHMINKSQKEVMFDLYNKLSKLDVQKSPGPKTLLKVTPQSVEKIISASKGNYDIIARHLGILQQALGIVQTLKSPKRIQLELLMSLEKQVLQNLATSRDSTSVLHQMSYIIKTRKDRNLPLDSLLALLIHVYSLTGTEVIFNKQHEDNLQETLSIAIFEDHKSLLTSDTSLVTPEQCEDIAKNIMGKLKEISQMRKILNKYTSVLKQCETGTGHEYRGVLQQLVNDLVDTDRPELTDLRHRNEGIKDLLRSGLNILTSKKKNTKHPLDNATVILFVVGGITAEESKQLHRSVITSGVDNVVLIGSTKFVTPVEAMRDVLNL</sequence>
<dbReference type="InterPro" id="IPR001619">
    <property type="entry name" value="Sec1-like"/>
</dbReference>
<dbReference type="GO" id="GO:0016192">
    <property type="term" value="P:vesicle-mediated transport"/>
    <property type="evidence" value="ECO:0007669"/>
    <property type="project" value="InterPro"/>
</dbReference>
<evidence type="ECO:0008006" key="4">
    <source>
        <dbReference type="Google" id="ProtNLM"/>
    </source>
</evidence>
<dbReference type="Pfam" id="PF00995">
    <property type="entry name" value="Sec1"/>
    <property type="match status" value="1"/>
</dbReference>
<evidence type="ECO:0000313" key="2">
    <source>
        <dbReference type="EMBL" id="CAH0715407.1"/>
    </source>
</evidence>
<accession>A0A8J9VPD0</accession>
<dbReference type="InterPro" id="IPR043127">
    <property type="entry name" value="Sec-1-like_dom3a"/>
</dbReference>
<feature type="non-terminal residue" evidence="2">
    <location>
        <position position="650"/>
    </location>
</feature>
<dbReference type="Gene3D" id="3.90.830.10">
    <property type="entry name" value="Syntaxin Binding Protein 1, Chain A, domain 2"/>
    <property type="match status" value="1"/>
</dbReference>
<reference evidence="2" key="1">
    <citation type="submission" date="2021-12" db="EMBL/GenBank/DDBJ databases">
        <authorList>
            <person name="Martin H S."/>
        </authorList>
    </citation>
    <scope>NUCLEOTIDE SEQUENCE</scope>
</reference>